<dbReference type="Proteomes" id="UP000320653">
    <property type="component" value="Unassembled WGS sequence"/>
</dbReference>
<evidence type="ECO:0000256" key="2">
    <source>
        <dbReference type="ARBA" id="ARBA00023125"/>
    </source>
</evidence>
<dbReference type="SUPFAM" id="SSF46689">
    <property type="entry name" value="Homeodomain-like"/>
    <property type="match status" value="1"/>
</dbReference>
<feature type="domain" description="HTH tetR-type" evidence="5">
    <location>
        <begin position="13"/>
        <end position="73"/>
    </location>
</feature>
<proteinExistence type="predicted"/>
<feature type="DNA-binding region" description="H-T-H motif" evidence="4">
    <location>
        <begin position="36"/>
        <end position="55"/>
    </location>
</feature>
<protein>
    <submittedName>
        <fullName evidence="6">TetR family transcriptional regulator</fullName>
    </submittedName>
</protein>
<accession>A0A561R2Y0</accession>
<evidence type="ECO:0000313" key="6">
    <source>
        <dbReference type="EMBL" id="TWF56978.1"/>
    </source>
</evidence>
<dbReference type="SUPFAM" id="SSF48498">
    <property type="entry name" value="Tetracyclin repressor-like, C-terminal domain"/>
    <property type="match status" value="1"/>
</dbReference>
<dbReference type="Pfam" id="PF00440">
    <property type="entry name" value="TetR_N"/>
    <property type="match status" value="1"/>
</dbReference>
<keyword evidence="7" id="KW-1185">Reference proteome</keyword>
<comment type="caution">
    <text evidence="6">The sequence shown here is derived from an EMBL/GenBank/DDBJ whole genome shotgun (WGS) entry which is preliminary data.</text>
</comment>
<dbReference type="InterPro" id="IPR011075">
    <property type="entry name" value="TetR_C"/>
</dbReference>
<dbReference type="Gene3D" id="1.10.357.10">
    <property type="entry name" value="Tetracycline Repressor, domain 2"/>
    <property type="match status" value="1"/>
</dbReference>
<sequence>MAREMLRQGGRSARIQEAVHRTVKELLAQMDRSEITVPMIAEKAGVPPSTIYRRWGDLSDLLADVALERLRPIADPEDTGAMGSDIETFIVDYAEEMSSDVGRGMYSDILGSSSDSAARCCHYTIHHLETLRQRAEGRGEPGFEVDAAMDKIVAPIVYHILFQDKAVTPDYCRALVSDFLGGKG</sequence>
<evidence type="ECO:0000256" key="3">
    <source>
        <dbReference type="ARBA" id="ARBA00023163"/>
    </source>
</evidence>
<keyword evidence="1" id="KW-0805">Transcription regulation</keyword>
<evidence type="ECO:0000259" key="5">
    <source>
        <dbReference type="PROSITE" id="PS50977"/>
    </source>
</evidence>
<dbReference type="GO" id="GO:0003677">
    <property type="term" value="F:DNA binding"/>
    <property type="evidence" value="ECO:0007669"/>
    <property type="project" value="UniProtKB-UniRule"/>
</dbReference>
<dbReference type="Pfam" id="PF16859">
    <property type="entry name" value="TetR_C_11"/>
    <property type="match status" value="1"/>
</dbReference>
<dbReference type="InterPro" id="IPR001647">
    <property type="entry name" value="HTH_TetR"/>
</dbReference>
<dbReference type="EMBL" id="VIWP01000002">
    <property type="protein sequence ID" value="TWF56978.1"/>
    <property type="molecule type" value="Genomic_DNA"/>
</dbReference>
<gene>
    <name evidence="6" type="ORF">FHW37_102618</name>
</gene>
<dbReference type="AlphaFoldDB" id="A0A561R2Y0"/>
<evidence type="ECO:0000256" key="4">
    <source>
        <dbReference type="PROSITE-ProRule" id="PRU00335"/>
    </source>
</evidence>
<dbReference type="OrthoDB" id="9796019at2"/>
<name>A0A561R2Y0_9HYPH</name>
<reference evidence="6 7" key="1">
    <citation type="submission" date="2019-06" db="EMBL/GenBank/DDBJ databases">
        <title>Sorghum-associated microbial communities from plants grown in Nebraska, USA.</title>
        <authorList>
            <person name="Schachtman D."/>
        </authorList>
    </citation>
    <scope>NUCLEOTIDE SEQUENCE [LARGE SCALE GENOMIC DNA]</scope>
    <source>
        <strain evidence="6 7">1225</strain>
    </source>
</reference>
<evidence type="ECO:0000256" key="1">
    <source>
        <dbReference type="ARBA" id="ARBA00023015"/>
    </source>
</evidence>
<dbReference type="InterPro" id="IPR009057">
    <property type="entry name" value="Homeodomain-like_sf"/>
</dbReference>
<dbReference type="RefSeq" id="WP_145635100.1">
    <property type="nucleotide sequence ID" value="NZ_VIWP01000002.1"/>
</dbReference>
<dbReference type="InterPro" id="IPR036271">
    <property type="entry name" value="Tet_transcr_reg_TetR-rel_C_sf"/>
</dbReference>
<keyword evidence="2 4" id="KW-0238">DNA-binding</keyword>
<dbReference type="PROSITE" id="PS50977">
    <property type="entry name" value="HTH_TETR_2"/>
    <property type="match status" value="1"/>
</dbReference>
<organism evidence="6 7">
    <name type="scientific">Neorhizobium alkalisoli</name>
    <dbReference type="NCBI Taxonomy" id="528178"/>
    <lineage>
        <taxon>Bacteria</taxon>
        <taxon>Pseudomonadati</taxon>
        <taxon>Pseudomonadota</taxon>
        <taxon>Alphaproteobacteria</taxon>
        <taxon>Hyphomicrobiales</taxon>
        <taxon>Rhizobiaceae</taxon>
        <taxon>Rhizobium/Agrobacterium group</taxon>
        <taxon>Neorhizobium</taxon>
    </lineage>
</organism>
<keyword evidence="3" id="KW-0804">Transcription</keyword>
<evidence type="ECO:0000313" key="7">
    <source>
        <dbReference type="Proteomes" id="UP000320653"/>
    </source>
</evidence>
<dbReference type="Gene3D" id="1.10.10.60">
    <property type="entry name" value="Homeodomain-like"/>
    <property type="match status" value="1"/>
</dbReference>